<dbReference type="GeneID" id="25281439"/>
<accession>A0A072PFD9</accession>
<dbReference type="InterPro" id="IPR024311">
    <property type="entry name" value="Lipocalin-like"/>
</dbReference>
<sequence length="181" mass="20095">MAAKVPFSEYRDRLAGCWELYSYKVYKDGQVSGEPHGDDPRGIAQISRDGYSSSHLADPARVKVLQKDRAWSAHTDADVAHYARGISMYCGQIQLFEDEEGLFWKTTVDIASDPSRIGGEQIRRVILSEEDGEEVMILRPLNAEANVVRVIPECTPLQFACALTSIVGKHIVSPQMAQIPS</sequence>
<evidence type="ECO:0000313" key="2">
    <source>
        <dbReference type="EMBL" id="KEF58596.1"/>
    </source>
</evidence>
<feature type="domain" description="Lipocalin-like" evidence="1">
    <location>
        <begin position="16"/>
        <end position="134"/>
    </location>
</feature>
<organism evidence="2 3">
    <name type="scientific">Exophiala aquamarina CBS 119918</name>
    <dbReference type="NCBI Taxonomy" id="1182545"/>
    <lineage>
        <taxon>Eukaryota</taxon>
        <taxon>Fungi</taxon>
        <taxon>Dikarya</taxon>
        <taxon>Ascomycota</taxon>
        <taxon>Pezizomycotina</taxon>
        <taxon>Eurotiomycetes</taxon>
        <taxon>Chaetothyriomycetidae</taxon>
        <taxon>Chaetothyriales</taxon>
        <taxon>Herpotrichiellaceae</taxon>
        <taxon>Exophiala</taxon>
    </lineage>
</organism>
<dbReference type="Proteomes" id="UP000027920">
    <property type="component" value="Unassembled WGS sequence"/>
</dbReference>
<dbReference type="Pfam" id="PF13924">
    <property type="entry name" value="Lipocalin_5"/>
    <property type="match status" value="1"/>
</dbReference>
<dbReference type="AlphaFoldDB" id="A0A072PFD9"/>
<dbReference type="EMBL" id="AMGV01000004">
    <property type="protein sequence ID" value="KEF58596.1"/>
    <property type="molecule type" value="Genomic_DNA"/>
</dbReference>
<comment type="caution">
    <text evidence="2">The sequence shown here is derived from an EMBL/GenBank/DDBJ whole genome shotgun (WGS) entry which is preliminary data.</text>
</comment>
<dbReference type="HOGENOM" id="CLU_109259_2_1_1"/>
<proteinExistence type="predicted"/>
<gene>
    <name evidence="2" type="ORF">A1O9_06522</name>
</gene>
<keyword evidence="3" id="KW-1185">Reference proteome</keyword>
<protein>
    <recommendedName>
        <fullName evidence="1">Lipocalin-like domain-containing protein</fullName>
    </recommendedName>
</protein>
<dbReference type="VEuPathDB" id="FungiDB:A1O9_06522"/>
<reference evidence="2 3" key="1">
    <citation type="submission" date="2013-03" db="EMBL/GenBank/DDBJ databases">
        <title>The Genome Sequence of Exophiala aquamarina CBS 119918.</title>
        <authorList>
            <consortium name="The Broad Institute Genomics Platform"/>
            <person name="Cuomo C."/>
            <person name="de Hoog S."/>
            <person name="Gorbushina A."/>
            <person name="Walker B."/>
            <person name="Young S.K."/>
            <person name="Zeng Q."/>
            <person name="Gargeya S."/>
            <person name="Fitzgerald M."/>
            <person name="Haas B."/>
            <person name="Abouelleil A."/>
            <person name="Allen A.W."/>
            <person name="Alvarado L."/>
            <person name="Arachchi H.M."/>
            <person name="Berlin A.M."/>
            <person name="Chapman S.B."/>
            <person name="Gainer-Dewar J."/>
            <person name="Goldberg J."/>
            <person name="Griggs A."/>
            <person name="Gujja S."/>
            <person name="Hansen M."/>
            <person name="Howarth C."/>
            <person name="Imamovic A."/>
            <person name="Ireland A."/>
            <person name="Larimer J."/>
            <person name="McCowan C."/>
            <person name="Murphy C."/>
            <person name="Pearson M."/>
            <person name="Poon T.W."/>
            <person name="Priest M."/>
            <person name="Roberts A."/>
            <person name="Saif S."/>
            <person name="Shea T."/>
            <person name="Sisk P."/>
            <person name="Sykes S."/>
            <person name="Wortman J."/>
            <person name="Nusbaum C."/>
            <person name="Birren B."/>
        </authorList>
    </citation>
    <scope>NUCLEOTIDE SEQUENCE [LARGE SCALE GENOMIC DNA]</scope>
    <source>
        <strain evidence="2 3">CBS 119918</strain>
    </source>
</reference>
<evidence type="ECO:0000259" key="1">
    <source>
        <dbReference type="Pfam" id="PF13924"/>
    </source>
</evidence>
<dbReference type="RefSeq" id="XP_013261186.1">
    <property type="nucleotide sequence ID" value="XM_013405732.1"/>
</dbReference>
<name>A0A072PFD9_9EURO</name>
<evidence type="ECO:0000313" key="3">
    <source>
        <dbReference type="Proteomes" id="UP000027920"/>
    </source>
</evidence>
<dbReference type="OrthoDB" id="3904217at2759"/>